<reference evidence="2" key="1">
    <citation type="journal article" date="2023" name="G3 (Bethesda)">
        <title>Whole genome assembly and annotation of the endangered Caribbean coral Acropora cervicornis.</title>
        <authorList>
            <person name="Selwyn J.D."/>
            <person name="Vollmer S.V."/>
        </authorList>
    </citation>
    <scope>NUCLEOTIDE SEQUENCE</scope>
    <source>
        <strain evidence="2">K2</strain>
    </source>
</reference>
<dbReference type="Proteomes" id="UP001249851">
    <property type="component" value="Unassembled WGS sequence"/>
</dbReference>
<dbReference type="PANTHER" id="PTHR47331">
    <property type="entry name" value="PHD-TYPE DOMAIN-CONTAINING PROTEIN"/>
    <property type="match status" value="1"/>
</dbReference>
<sequence>MSFYKPVAPFGISERNYSSLIKLLGVTAWALRFIPKLQKSPITGQLTSETISQAEVMWEKYIQKSLFTPEITTVKVNSRKNLKNHLGLQLDEDGVPSARFHEKLIYEGVSNTLAANRREFWIPQGRSGVKRVLLNCLRCRRHKGNPCRIPAMAPYPRSRVEESLPFTYTGSEYPGRSYVKKAWKFPTTSPDTQSYLANKKWSFIIGLNPWMGGLYERLIGLVKQSLRNSIEKICLTMVKLETVIKEIEVVINSRSLVYVGADFSSGFTLNPKTGIPSEEDRQQDPDFLSVLSSAQKLLDIWLKAQQHLDMFWKLLFDEYVLSLRELTLKHLRVILSKDCVTM</sequence>
<evidence type="ECO:0000313" key="3">
    <source>
        <dbReference type="Proteomes" id="UP001249851"/>
    </source>
</evidence>
<dbReference type="AlphaFoldDB" id="A0AAD9QDK8"/>
<dbReference type="InterPro" id="IPR041588">
    <property type="entry name" value="Integrase_H2C2"/>
</dbReference>
<evidence type="ECO:0000313" key="2">
    <source>
        <dbReference type="EMBL" id="KAK2559361.1"/>
    </source>
</evidence>
<reference evidence="2" key="2">
    <citation type="journal article" date="2023" name="Science">
        <title>Genomic signatures of disease resistance in endangered staghorn corals.</title>
        <authorList>
            <person name="Vollmer S.V."/>
            <person name="Selwyn J.D."/>
            <person name="Despard B.A."/>
            <person name="Roesel C.L."/>
        </authorList>
    </citation>
    <scope>NUCLEOTIDE SEQUENCE</scope>
    <source>
        <strain evidence="2">K2</strain>
    </source>
</reference>
<protein>
    <recommendedName>
        <fullName evidence="1">Integrase zinc-binding domain-containing protein</fullName>
    </recommendedName>
</protein>
<accession>A0AAD9QDK8</accession>
<feature type="domain" description="Integrase zinc-binding" evidence="1">
    <location>
        <begin position="99"/>
        <end position="143"/>
    </location>
</feature>
<gene>
    <name evidence="2" type="ORF">P5673_017980</name>
</gene>
<dbReference type="Pfam" id="PF17921">
    <property type="entry name" value="Integrase_H2C2"/>
    <property type="match status" value="1"/>
</dbReference>
<dbReference type="EMBL" id="JARQWQ010000040">
    <property type="protein sequence ID" value="KAK2559361.1"/>
    <property type="molecule type" value="Genomic_DNA"/>
</dbReference>
<keyword evidence="3" id="KW-1185">Reference proteome</keyword>
<comment type="caution">
    <text evidence="2">The sequence shown here is derived from an EMBL/GenBank/DDBJ whole genome shotgun (WGS) entry which is preliminary data.</text>
</comment>
<evidence type="ECO:0000259" key="1">
    <source>
        <dbReference type="Pfam" id="PF17921"/>
    </source>
</evidence>
<organism evidence="2 3">
    <name type="scientific">Acropora cervicornis</name>
    <name type="common">Staghorn coral</name>
    <dbReference type="NCBI Taxonomy" id="6130"/>
    <lineage>
        <taxon>Eukaryota</taxon>
        <taxon>Metazoa</taxon>
        <taxon>Cnidaria</taxon>
        <taxon>Anthozoa</taxon>
        <taxon>Hexacorallia</taxon>
        <taxon>Scleractinia</taxon>
        <taxon>Astrocoeniina</taxon>
        <taxon>Acroporidae</taxon>
        <taxon>Acropora</taxon>
    </lineage>
</organism>
<name>A0AAD9QDK8_ACRCE</name>
<proteinExistence type="predicted"/>